<dbReference type="AlphaFoldDB" id="A0A1N7LGR2"/>
<gene>
    <name evidence="8" type="ORF">SAMN05421790_104163</name>
</gene>
<protein>
    <submittedName>
        <fullName evidence="8">Polygalacturonase</fullName>
    </submittedName>
</protein>
<dbReference type="PANTHER" id="PTHR31339">
    <property type="entry name" value="PECTIN LYASE-RELATED"/>
    <property type="match status" value="1"/>
</dbReference>
<dbReference type="Pfam" id="PF00295">
    <property type="entry name" value="Glyco_hydro_28"/>
    <property type="match status" value="1"/>
</dbReference>
<dbReference type="InterPro" id="IPR006626">
    <property type="entry name" value="PbH1"/>
</dbReference>
<dbReference type="Proteomes" id="UP000186795">
    <property type="component" value="Unassembled WGS sequence"/>
</dbReference>
<dbReference type="Pfam" id="PF22888">
    <property type="entry name" value="FIMAH"/>
    <property type="match status" value="1"/>
</dbReference>
<reference evidence="9" key="1">
    <citation type="submission" date="2017-01" db="EMBL/GenBank/DDBJ databases">
        <authorList>
            <person name="Varghese N."/>
            <person name="Submissions S."/>
        </authorList>
    </citation>
    <scope>NUCLEOTIDE SEQUENCE [LARGE SCALE GENOMIC DNA]</scope>
    <source>
        <strain evidence="9">DSM 45196</strain>
    </source>
</reference>
<dbReference type="PANTHER" id="PTHR31339:SF9">
    <property type="entry name" value="PLASMIN AND FIBRONECTIN-BINDING PROTEIN A"/>
    <property type="match status" value="1"/>
</dbReference>
<dbReference type="InterPro" id="IPR012334">
    <property type="entry name" value="Pectin_lyas_fold"/>
</dbReference>
<name>A0A1N7LGR2_9BACL</name>
<dbReference type="Gene3D" id="2.160.20.10">
    <property type="entry name" value="Single-stranded right-handed beta-helix, Pectin lyase-like"/>
    <property type="match status" value="1"/>
</dbReference>
<feature type="domain" description="FIMAH" evidence="7">
    <location>
        <begin position="560"/>
        <end position="632"/>
    </location>
</feature>
<keyword evidence="2 4" id="KW-0378">Hydrolase</keyword>
<feature type="domain" description="Rhamnogalacturonase A/B/Epimerase-like pectate lyase" evidence="6">
    <location>
        <begin position="55"/>
        <end position="107"/>
    </location>
</feature>
<dbReference type="RefSeq" id="WP_076524468.1">
    <property type="nucleotide sequence ID" value="NZ_CP048103.1"/>
</dbReference>
<keyword evidence="3 4" id="KW-0326">Glycosidase</keyword>
<dbReference type="InterPro" id="IPR051801">
    <property type="entry name" value="GH28_Enzymes"/>
</dbReference>
<evidence type="ECO:0000256" key="5">
    <source>
        <dbReference type="SAM" id="SignalP"/>
    </source>
</evidence>
<accession>A0A1N7LGR2</accession>
<dbReference type="SMART" id="SM00710">
    <property type="entry name" value="PbH1"/>
    <property type="match status" value="5"/>
</dbReference>
<evidence type="ECO:0000259" key="7">
    <source>
        <dbReference type="Pfam" id="PF22888"/>
    </source>
</evidence>
<evidence type="ECO:0000259" key="6">
    <source>
        <dbReference type="Pfam" id="PF12708"/>
    </source>
</evidence>
<dbReference type="GO" id="GO:0005975">
    <property type="term" value="P:carbohydrate metabolic process"/>
    <property type="evidence" value="ECO:0007669"/>
    <property type="project" value="InterPro"/>
</dbReference>
<evidence type="ECO:0000256" key="3">
    <source>
        <dbReference type="ARBA" id="ARBA00023295"/>
    </source>
</evidence>
<dbReference type="InterPro" id="IPR054470">
    <property type="entry name" value="FIMAH_dom"/>
</dbReference>
<evidence type="ECO:0000256" key="1">
    <source>
        <dbReference type="ARBA" id="ARBA00008834"/>
    </source>
</evidence>
<evidence type="ECO:0000256" key="4">
    <source>
        <dbReference type="RuleBase" id="RU361169"/>
    </source>
</evidence>
<dbReference type="EMBL" id="FTOD01000004">
    <property type="protein sequence ID" value="SIS73028.1"/>
    <property type="molecule type" value="Genomic_DNA"/>
</dbReference>
<dbReference type="NCBIfam" id="NF047446">
    <property type="entry name" value="barrel_OmpL47"/>
    <property type="match status" value="1"/>
</dbReference>
<dbReference type="PROSITE" id="PS00502">
    <property type="entry name" value="POLYGALACTURONASE"/>
    <property type="match status" value="1"/>
</dbReference>
<evidence type="ECO:0000313" key="9">
    <source>
        <dbReference type="Proteomes" id="UP000186795"/>
    </source>
</evidence>
<dbReference type="OrthoDB" id="9795222at2"/>
<evidence type="ECO:0000313" key="8">
    <source>
        <dbReference type="EMBL" id="SIS73028.1"/>
    </source>
</evidence>
<dbReference type="InterPro" id="IPR024535">
    <property type="entry name" value="RHGA/B-epi-like_pectate_lyase"/>
</dbReference>
<comment type="similarity">
    <text evidence="1 4">Belongs to the glycosyl hydrolase 28 family.</text>
</comment>
<feature type="signal peptide" evidence="5">
    <location>
        <begin position="1"/>
        <end position="27"/>
    </location>
</feature>
<dbReference type="InterPro" id="IPR011050">
    <property type="entry name" value="Pectin_lyase_fold/virulence"/>
</dbReference>
<keyword evidence="5" id="KW-0732">Signal</keyword>
<dbReference type="InterPro" id="IPR000743">
    <property type="entry name" value="Glyco_hydro_28"/>
</dbReference>
<evidence type="ECO:0000256" key="2">
    <source>
        <dbReference type="ARBA" id="ARBA00022801"/>
    </source>
</evidence>
<organism evidence="8 9">
    <name type="scientific">Kroppenstedtia eburnea</name>
    <dbReference type="NCBI Taxonomy" id="714067"/>
    <lineage>
        <taxon>Bacteria</taxon>
        <taxon>Bacillati</taxon>
        <taxon>Bacillota</taxon>
        <taxon>Bacilli</taxon>
        <taxon>Bacillales</taxon>
        <taxon>Thermoactinomycetaceae</taxon>
        <taxon>Kroppenstedtia</taxon>
    </lineage>
</organism>
<feature type="chain" id="PRO_5013043286" evidence="5">
    <location>
        <begin position="28"/>
        <end position="634"/>
    </location>
</feature>
<dbReference type="InterPro" id="IPR058094">
    <property type="entry name" value="Ig-like_OmpL47-like"/>
</dbReference>
<sequence>MNRILTGLLLFLLLCGTIIQFPATTQAENDSGWDQVPEILKQIVKPTFPDRDFLVTDYGAKPDGKTDATQAFKEAIEAAHDAGGGRVVVPAGTYTTGAIHLKSNVNLHITKDATIKFSQDPKKYLPLVRTRWEGVELYNYSPLIYAYDQENIAISGEGTLDGQADHEHWWPWKGKKEFGWKEGQPHQAAGRDLLFEMAEKNVPVEERRFGEGYYLRPNFIQPVKSKNVLIEGVHIVDSPMWNIHPVLSENIIIDHVTVTGHGPNNDGIDPESSKNVWIKNSYFDNGDDCIAIKSGRNADGRRVNVPAENIIIQGNEMKDGHGGVVIGSEISGSVRNVYAENNRMDSPNLDRVLRIKTNSIRGGVVENIFLRDNDVANVGGEVVRVNMYYEEGDAGPYTPIVRNIEVKNLHSNGGNYGVWVRAYDRSPVQNLRIIDSSFNHVKTPMLIENVENMVLSNFHINGANYDNDPPTTTAEISGDTLSDGTFLNRAEVKLTAADRDGIEKIEYRSGDDSWRIYTHPIVIDQPGEMRVQYRAVDKTGNREPVQTASIKVIQTNMENLKMYVAKAEINPEGIRKALLTRIEEAERDFNKGDRQRGNKRLEQVKQYIEKQPEHHISKETKKDLVKVINHLMAD</sequence>
<keyword evidence="9" id="KW-1185">Reference proteome</keyword>
<proteinExistence type="inferred from homology"/>
<dbReference type="GO" id="GO:0004650">
    <property type="term" value="F:polygalacturonase activity"/>
    <property type="evidence" value="ECO:0007669"/>
    <property type="project" value="InterPro"/>
</dbReference>
<dbReference type="Pfam" id="PF12708">
    <property type="entry name" value="Pect-lyase_RHGA_epim"/>
    <property type="match status" value="1"/>
</dbReference>
<dbReference type="SUPFAM" id="SSF51126">
    <property type="entry name" value="Pectin lyase-like"/>
    <property type="match status" value="1"/>
</dbReference>